<reference evidence="1 2" key="1">
    <citation type="journal article" date="2016" name="Sci. Rep.">
        <title>The Dendrobium catenatum Lindl. genome sequence provides insights into polysaccharide synthase, floral development and adaptive evolution.</title>
        <authorList>
            <person name="Zhang G.Q."/>
            <person name="Xu Q."/>
            <person name="Bian C."/>
            <person name="Tsai W.C."/>
            <person name="Yeh C.M."/>
            <person name="Liu K.W."/>
            <person name="Yoshida K."/>
            <person name="Zhang L.S."/>
            <person name="Chang S.B."/>
            <person name="Chen F."/>
            <person name="Shi Y."/>
            <person name="Su Y.Y."/>
            <person name="Zhang Y.Q."/>
            <person name="Chen L.J."/>
            <person name="Yin Y."/>
            <person name="Lin M."/>
            <person name="Huang H."/>
            <person name="Deng H."/>
            <person name="Wang Z.W."/>
            <person name="Zhu S.L."/>
            <person name="Zhao X."/>
            <person name="Deng C."/>
            <person name="Niu S.C."/>
            <person name="Huang J."/>
            <person name="Wang M."/>
            <person name="Liu G.H."/>
            <person name="Yang H.J."/>
            <person name="Xiao X.J."/>
            <person name="Hsiao Y.Y."/>
            <person name="Wu W.L."/>
            <person name="Chen Y.Y."/>
            <person name="Mitsuda N."/>
            <person name="Ohme-Takagi M."/>
            <person name="Luo Y.B."/>
            <person name="Van de Peer Y."/>
            <person name="Liu Z.J."/>
        </authorList>
    </citation>
    <scope>NUCLEOTIDE SEQUENCE [LARGE SCALE GENOMIC DNA]</scope>
    <source>
        <tissue evidence="1">The whole plant</tissue>
    </source>
</reference>
<proteinExistence type="predicted"/>
<evidence type="ECO:0000313" key="2">
    <source>
        <dbReference type="Proteomes" id="UP000233837"/>
    </source>
</evidence>
<evidence type="ECO:0000313" key="1">
    <source>
        <dbReference type="EMBL" id="PKU59051.1"/>
    </source>
</evidence>
<reference evidence="1 2" key="2">
    <citation type="journal article" date="2017" name="Nature">
        <title>The Apostasia genome and the evolution of orchids.</title>
        <authorList>
            <person name="Zhang G.Q."/>
            <person name="Liu K.W."/>
            <person name="Li Z."/>
            <person name="Lohaus R."/>
            <person name="Hsiao Y.Y."/>
            <person name="Niu S.C."/>
            <person name="Wang J.Y."/>
            <person name="Lin Y.C."/>
            <person name="Xu Q."/>
            <person name="Chen L.J."/>
            <person name="Yoshida K."/>
            <person name="Fujiwara S."/>
            <person name="Wang Z.W."/>
            <person name="Zhang Y.Q."/>
            <person name="Mitsuda N."/>
            <person name="Wang M."/>
            <person name="Liu G.H."/>
            <person name="Pecoraro L."/>
            <person name="Huang H.X."/>
            <person name="Xiao X.J."/>
            <person name="Lin M."/>
            <person name="Wu X.Y."/>
            <person name="Wu W.L."/>
            <person name="Chen Y.Y."/>
            <person name="Chang S.B."/>
            <person name="Sakamoto S."/>
            <person name="Ohme-Takagi M."/>
            <person name="Yagi M."/>
            <person name="Zeng S.J."/>
            <person name="Shen C.Y."/>
            <person name="Yeh C.M."/>
            <person name="Luo Y.B."/>
            <person name="Tsai W.C."/>
            <person name="Van de Peer Y."/>
            <person name="Liu Z.J."/>
        </authorList>
    </citation>
    <scope>NUCLEOTIDE SEQUENCE [LARGE SCALE GENOMIC DNA]</scope>
    <source>
        <tissue evidence="1">The whole plant</tissue>
    </source>
</reference>
<dbReference type="AlphaFoldDB" id="A0A2I0V6M0"/>
<dbReference type="EMBL" id="KZ504167">
    <property type="protein sequence ID" value="PKU59051.1"/>
    <property type="molecule type" value="Genomic_DNA"/>
</dbReference>
<organism evidence="1 2">
    <name type="scientific">Dendrobium catenatum</name>
    <dbReference type="NCBI Taxonomy" id="906689"/>
    <lineage>
        <taxon>Eukaryota</taxon>
        <taxon>Viridiplantae</taxon>
        <taxon>Streptophyta</taxon>
        <taxon>Embryophyta</taxon>
        <taxon>Tracheophyta</taxon>
        <taxon>Spermatophyta</taxon>
        <taxon>Magnoliopsida</taxon>
        <taxon>Liliopsida</taxon>
        <taxon>Asparagales</taxon>
        <taxon>Orchidaceae</taxon>
        <taxon>Epidendroideae</taxon>
        <taxon>Malaxideae</taxon>
        <taxon>Dendrobiinae</taxon>
        <taxon>Dendrobium</taxon>
    </lineage>
</organism>
<keyword evidence="2" id="KW-1185">Reference proteome</keyword>
<sequence>MADPEVDHGLVLNSQGDIDVGFNFDDTVEDYLNRIVPHLVDILDGQLSDYEWMINGHPSASPTPASSPANSPLGITCVIVILCAVQNFPLPKQLSRFGVDAVRMLLVAVPKEIKCWPGSRSLQTCCPEDSAPPHCCPRFPTCFPSITARGDHQFRCHKATN</sequence>
<protein>
    <submittedName>
        <fullName evidence="1">Uncharacterized protein</fullName>
    </submittedName>
</protein>
<accession>A0A2I0V6M0</accession>
<name>A0A2I0V6M0_9ASPA</name>
<gene>
    <name evidence="1" type="ORF">MA16_Dca024849</name>
</gene>
<dbReference type="Proteomes" id="UP000233837">
    <property type="component" value="Unassembled WGS sequence"/>
</dbReference>